<proteinExistence type="inferred from homology"/>
<dbReference type="SUPFAM" id="SSF82171">
    <property type="entry name" value="DPP6 N-terminal domain-like"/>
    <property type="match status" value="2"/>
</dbReference>
<dbReference type="Gene3D" id="3.40.50.10910">
    <property type="entry name" value="Amidohydrolase"/>
    <property type="match status" value="1"/>
</dbReference>
<feature type="signal peptide" evidence="2">
    <location>
        <begin position="1"/>
        <end position="30"/>
    </location>
</feature>
<dbReference type="Pfam" id="PF01979">
    <property type="entry name" value="Amidohydro_1"/>
    <property type="match status" value="1"/>
</dbReference>
<dbReference type="InterPro" id="IPR032466">
    <property type="entry name" value="Metal_Hydrolase"/>
</dbReference>
<accession>A0ABU2ZL53</accession>
<dbReference type="Gene3D" id="2.120.10.30">
    <property type="entry name" value="TolB, C-terminal domain"/>
    <property type="match status" value="2"/>
</dbReference>
<comment type="caution">
    <text evidence="4">The sequence shown here is derived from an EMBL/GenBank/DDBJ whole genome shotgun (WGS) entry which is preliminary data.</text>
</comment>
<dbReference type="Gene3D" id="2.140.10.30">
    <property type="entry name" value="Dipeptidylpeptidase IV, N-terminal domain"/>
    <property type="match status" value="1"/>
</dbReference>
<evidence type="ECO:0000313" key="5">
    <source>
        <dbReference type="Proteomes" id="UP001253545"/>
    </source>
</evidence>
<keyword evidence="2" id="KW-0732">Signal</keyword>
<feature type="chain" id="PRO_5046039649" evidence="2">
    <location>
        <begin position="31"/>
        <end position="1119"/>
    </location>
</feature>
<dbReference type="Gene3D" id="3.30.110.90">
    <property type="entry name" value="Amidohydrolase"/>
    <property type="match status" value="1"/>
</dbReference>
<keyword evidence="5" id="KW-1185">Reference proteome</keyword>
<dbReference type="RefSeq" id="WP_311366876.1">
    <property type="nucleotide sequence ID" value="NZ_JAVRHX010000001.1"/>
</dbReference>
<comment type="similarity">
    <text evidence="1">Belongs to the TolB family.</text>
</comment>
<dbReference type="SUPFAM" id="SSF51338">
    <property type="entry name" value="Composite domain of metallo-dependent hydrolases"/>
    <property type="match status" value="1"/>
</dbReference>
<dbReference type="Gene3D" id="2.30.40.10">
    <property type="entry name" value="Urease, subunit C, domain 1"/>
    <property type="match status" value="1"/>
</dbReference>
<reference evidence="4 5" key="1">
    <citation type="submission" date="2023-09" db="EMBL/GenBank/DDBJ databases">
        <authorList>
            <person name="Rey-Velasco X."/>
        </authorList>
    </citation>
    <scope>NUCLEOTIDE SEQUENCE [LARGE SCALE GENOMIC DNA]</scope>
    <source>
        <strain evidence="4 5">P117</strain>
    </source>
</reference>
<dbReference type="Gene3D" id="1.20.58.520">
    <property type="entry name" value="Amidohydrolase"/>
    <property type="match status" value="1"/>
</dbReference>
<dbReference type="InterPro" id="IPR011042">
    <property type="entry name" value="6-blade_b-propeller_TolB-like"/>
</dbReference>
<evidence type="ECO:0000313" key="4">
    <source>
        <dbReference type="EMBL" id="MDT0593355.1"/>
    </source>
</evidence>
<evidence type="ECO:0000256" key="2">
    <source>
        <dbReference type="SAM" id="SignalP"/>
    </source>
</evidence>
<dbReference type="InterPro" id="IPR011659">
    <property type="entry name" value="WD40"/>
</dbReference>
<feature type="domain" description="Amidohydrolase-related" evidence="3">
    <location>
        <begin position="970"/>
        <end position="1072"/>
    </location>
</feature>
<dbReference type="Pfam" id="PF07676">
    <property type="entry name" value="PD40"/>
    <property type="match status" value="4"/>
</dbReference>
<dbReference type="InterPro" id="IPR006680">
    <property type="entry name" value="Amidohydro-rel"/>
</dbReference>
<dbReference type="PANTHER" id="PTHR36842">
    <property type="entry name" value="PROTEIN TOLB HOMOLOG"/>
    <property type="match status" value="1"/>
</dbReference>
<organism evidence="4 5">
    <name type="scientific">Glaciecola petra</name>
    <dbReference type="NCBI Taxonomy" id="3075602"/>
    <lineage>
        <taxon>Bacteria</taxon>
        <taxon>Pseudomonadati</taxon>
        <taxon>Pseudomonadota</taxon>
        <taxon>Gammaproteobacteria</taxon>
        <taxon>Alteromonadales</taxon>
        <taxon>Alteromonadaceae</taxon>
        <taxon>Glaciecola</taxon>
    </lineage>
</organism>
<dbReference type="EMBL" id="JAVRHX010000001">
    <property type="protein sequence ID" value="MDT0593355.1"/>
    <property type="molecule type" value="Genomic_DNA"/>
</dbReference>
<gene>
    <name evidence="4" type="ORF">RM552_00690</name>
</gene>
<dbReference type="SUPFAM" id="SSF51556">
    <property type="entry name" value="Metallo-dependent hydrolases"/>
    <property type="match status" value="1"/>
</dbReference>
<dbReference type="PANTHER" id="PTHR36842:SF1">
    <property type="entry name" value="PROTEIN TOLB"/>
    <property type="match status" value="1"/>
</dbReference>
<sequence>MIKKTHPFHAFIAAAGLGLLSTIASFNTFAQDTKSAETEETQVEDDPLQDWDVLAPPLSLKQISIKTNETTWSSLDVSPDGKLMVFDMLGDIFIVDANGGKARALTQDFAWNIHPAISPDGKKIAFISDRDGLSNAWVMDIDGTNLKQITKEKKNLIHSPKWSPDSQYLVVSKGIMSSRSIPAGEIWLYHHTGGSGVAIKERENGKVEQQNIADPAFSPDGRYIYFTHDVSPGSGFSYNRDPLKSIFAITRYDRQTGEEERFVSGTGGAVVPTPSPDGKHLAFIRRVKNKTVLFTKDLATGLEEPLFFDLERDMQEGFGSEGYFAYYDWTPDSKHIVFWTGGKFHRLNVKDKSLTTLSVEIESTLNYADALRFKVDVAPDEFDVKAARWAQKSPDGKSVLFQALGKLYVHNIKSGKVKRLTKQNDHDEYYPRYSADGKKIVYTTWSDNHLGNIMIVSSRGGKGKAVNVDKGHFIEPSFSTDGNYITYRKVTGGYLLAPQYSNEPGIYVLNLDQETTERVANSGFEPHFAGDNSRVYFTENARGAYRETRFSSVDLNGQDKQVHLNGADKVAEYRLSHDGKWVAFVYQFKTYVAPFETNGKTFMLGPDMSALPVKQLSARAGSYMTWRDDNNTVGWSHAATYFERSLNDAFDFIAGAPEALPEPLDQGIDVSFKQKTDKPDQVTAIVGGTVLTMRNANEEQEIIENAVVLIEGNRIKAVGNSEDISIPSDALEIDATGKVIIPGLVDAHAHGSQGSYEIIPEQNWSQYSNLSFGVTTIHDPSNDTSEIMAAAELQRAGMRVAPRTYSTGTILYGAEALGYKSIINDYDDAYFHVQRLQDMGAISVKSYNQPRRDQRQQVLVAADKLGMMVVPEGGGKLQQNISMLVDGHTGLEHSIPIARGYDDLTQLWQATEFGYTPTFGVAYGGMMGEEYFYDKTEVWKNERLMRYTPSFLVDRRAIRRPTAPENYYNHIEVAKYAKHLRDRGVRVMIGAHGQREGLAAHWEMWIMAQGGFTPFEAIRGATIDGAIHLGLDDDLGSIEVGKLADMAIVDGGVLNDIRRSEYVSHVVINGRVFESATMNEVGAKEKRSKFFFENNNKLFMPEHTEQMIKEKSERFHWVH</sequence>
<protein>
    <submittedName>
        <fullName evidence="4">Amidohydrolase family protein</fullName>
    </submittedName>
</protein>
<evidence type="ECO:0000256" key="1">
    <source>
        <dbReference type="ARBA" id="ARBA00009820"/>
    </source>
</evidence>
<evidence type="ECO:0000259" key="3">
    <source>
        <dbReference type="Pfam" id="PF01979"/>
    </source>
</evidence>
<dbReference type="Proteomes" id="UP001253545">
    <property type="component" value="Unassembled WGS sequence"/>
</dbReference>
<dbReference type="InterPro" id="IPR011059">
    <property type="entry name" value="Metal-dep_hydrolase_composite"/>
</dbReference>
<name>A0ABU2ZL53_9ALTE</name>